<keyword evidence="4" id="KW-1185">Reference proteome</keyword>
<dbReference type="GO" id="GO:0071949">
    <property type="term" value="F:FAD binding"/>
    <property type="evidence" value="ECO:0007669"/>
    <property type="project" value="InterPro"/>
</dbReference>
<gene>
    <name evidence="3" type="ORF">GJU41_19815</name>
</gene>
<dbReference type="AlphaFoldDB" id="A0A6I2MD47"/>
<dbReference type="EMBL" id="WKKF01000010">
    <property type="protein sequence ID" value="MRX56210.1"/>
    <property type="molecule type" value="Genomic_DNA"/>
</dbReference>
<feature type="domain" description="FAD-binding" evidence="2">
    <location>
        <begin position="2"/>
        <end position="339"/>
    </location>
</feature>
<dbReference type="PANTHER" id="PTHR43476:SF5">
    <property type="entry name" value="FAD-DEPENDENT MONOOXYGENASE"/>
    <property type="match status" value="1"/>
</dbReference>
<comment type="caution">
    <text evidence="3">The sequence shown here is derived from an EMBL/GenBank/DDBJ whole genome shotgun (WGS) entry which is preliminary data.</text>
</comment>
<keyword evidence="1" id="KW-0560">Oxidoreductase</keyword>
<protein>
    <submittedName>
        <fullName evidence="3">FAD-binding protein</fullName>
    </submittedName>
</protein>
<dbReference type="PANTHER" id="PTHR43476">
    <property type="entry name" value="3-(3-HYDROXY-PHENYL)PROPIONATE/3-HYDROXYCINNAMIC ACID HYDROXYLASE"/>
    <property type="match status" value="1"/>
</dbReference>
<dbReference type="Pfam" id="PF01494">
    <property type="entry name" value="FAD_binding_3"/>
    <property type="match status" value="1"/>
</dbReference>
<evidence type="ECO:0000259" key="2">
    <source>
        <dbReference type="Pfam" id="PF01494"/>
    </source>
</evidence>
<dbReference type="InterPro" id="IPR002938">
    <property type="entry name" value="FAD-bd"/>
</dbReference>
<evidence type="ECO:0000313" key="3">
    <source>
        <dbReference type="EMBL" id="MRX56210.1"/>
    </source>
</evidence>
<evidence type="ECO:0000256" key="1">
    <source>
        <dbReference type="ARBA" id="ARBA00023002"/>
    </source>
</evidence>
<reference evidence="3 4" key="1">
    <citation type="submission" date="2019-11" db="EMBL/GenBank/DDBJ databases">
        <title>Bacillus idriensis genome.</title>
        <authorList>
            <person name="Konopka E.N."/>
            <person name="Newman J.D."/>
        </authorList>
    </citation>
    <scope>NUCLEOTIDE SEQUENCE [LARGE SCALE GENOMIC DNA]</scope>
    <source>
        <strain evidence="3 4">DSM 19097</strain>
    </source>
</reference>
<dbReference type="RefSeq" id="WP_154319353.1">
    <property type="nucleotide sequence ID" value="NZ_CAJFZX010000005.1"/>
</dbReference>
<dbReference type="Gene3D" id="3.50.50.60">
    <property type="entry name" value="FAD/NAD(P)-binding domain"/>
    <property type="match status" value="1"/>
</dbReference>
<dbReference type="GO" id="GO:0016491">
    <property type="term" value="F:oxidoreductase activity"/>
    <property type="evidence" value="ECO:0007669"/>
    <property type="project" value="UniProtKB-KW"/>
</dbReference>
<dbReference type="PRINTS" id="PR00420">
    <property type="entry name" value="RNGMNOXGNASE"/>
</dbReference>
<proteinExistence type="predicted"/>
<dbReference type="SUPFAM" id="SSF51905">
    <property type="entry name" value="FAD/NAD(P)-binding domain"/>
    <property type="match status" value="1"/>
</dbReference>
<sequence length="440" mass="50946">MKTQVLVIGGGVGGLTAALKLAKCGIDVCVVEQTKGSAHKYKGELLQPKSLEIFHQLGLNKPVLEAGHQINEIEMNEMKRKKGTYVKLGTATMRYSIIESEYNYALMIPHEKLKEMLLEKAKEYPAFHYIQPAKFKEFKDQAAVVTSNKEEFIIEADYYIGAEGRKSNVRKAMNVKLNEHEYDHHFLTVTFDRPESMTEGKIISTPHAFLGLFPLPDNQVRTVYLIQSGEYQSLKERGIEHFHKKYIDLCPELDGYVTKLKEWKKIQLMIPIHFHAETYVKDNMAIIGDSAHSVHPMAGEGMNLAIQDGDVLGELLCWMYKHDEHYPENLVWYEKVRKTRVDFILNLSHLSALAYSKPFRYFGSLRNRSLKQMTEDEKLHTKQMLNISGLGIWKESFFDRLVQIGMLPPRTLQNIELLHTRYMFTYENDYPWEVKGRYSI</sequence>
<evidence type="ECO:0000313" key="4">
    <source>
        <dbReference type="Proteomes" id="UP000441585"/>
    </source>
</evidence>
<dbReference type="Proteomes" id="UP000441585">
    <property type="component" value="Unassembled WGS sequence"/>
</dbReference>
<dbReference type="InterPro" id="IPR036188">
    <property type="entry name" value="FAD/NAD-bd_sf"/>
</dbReference>
<dbReference type="InterPro" id="IPR050631">
    <property type="entry name" value="PheA/TfdB_FAD_monoxygenase"/>
</dbReference>
<name>A0A6I2MD47_9BACI</name>
<organism evidence="3 4">
    <name type="scientific">Metabacillus idriensis</name>
    <dbReference type="NCBI Taxonomy" id="324768"/>
    <lineage>
        <taxon>Bacteria</taxon>
        <taxon>Bacillati</taxon>
        <taxon>Bacillota</taxon>
        <taxon>Bacilli</taxon>
        <taxon>Bacillales</taxon>
        <taxon>Bacillaceae</taxon>
        <taxon>Metabacillus</taxon>
    </lineage>
</organism>
<accession>A0A6I2MD47</accession>